<accession>A0A183HQD4</accession>
<organism evidence="1">
    <name type="scientific">Onchocerca flexuosa</name>
    <dbReference type="NCBI Taxonomy" id="387005"/>
    <lineage>
        <taxon>Eukaryota</taxon>
        <taxon>Metazoa</taxon>
        <taxon>Ecdysozoa</taxon>
        <taxon>Nematoda</taxon>
        <taxon>Chromadorea</taxon>
        <taxon>Rhabditida</taxon>
        <taxon>Spirurina</taxon>
        <taxon>Spiruromorpha</taxon>
        <taxon>Filarioidea</taxon>
        <taxon>Onchocercidae</taxon>
        <taxon>Onchocerca</taxon>
    </lineage>
</organism>
<dbReference type="AlphaFoldDB" id="A0A183HQD4"/>
<dbReference type="WBParaSite" id="OFLC_0000969501-mRNA-1">
    <property type="protein sequence ID" value="OFLC_0000969501-mRNA-1"/>
    <property type="gene ID" value="OFLC_0000969501"/>
</dbReference>
<evidence type="ECO:0000313" key="1">
    <source>
        <dbReference type="WBParaSite" id="OFLC_0000969501-mRNA-1"/>
    </source>
</evidence>
<dbReference type="STRING" id="387005.A0A183HQD4"/>
<name>A0A183HQD4_9BILA</name>
<reference evidence="1" key="1">
    <citation type="submission" date="2016-06" db="UniProtKB">
        <authorList>
            <consortium name="WormBaseParasite"/>
        </authorList>
    </citation>
    <scope>IDENTIFICATION</scope>
</reference>
<proteinExistence type="predicted"/>
<sequence>LLDHKHVTGCLEQLAVIIQNAPDASFSEIVNTRISWQAVVVLLTNQSDERFRDHVFSLLKHILLRADSKMRFNFIKNAGFELLSNQMKGYPVTDEIASSLFSLLFEEAVRFNDE</sequence>
<protein>
    <submittedName>
        <fullName evidence="1">DUF4704 domain-containing protein</fullName>
    </submittedName>
</protein>